<dbReference type="SUPFAM" id="SSF109604">
    <property type="entry name" value="HD-domain/PDEase-like"/>
    <property type="match status" value="1"/>
</dbReference>
<dbReference type="InterPro" id="IPR006675">
    <property type="entry name" value="HDIG_dom"/>
</dbReference>
<dbReference type="InterPro" id="IPR037522">
    <property type="entry name" value="HD_GYP_dom"/>
</dbReference>
<dbReference type="PANTHER" id="PTHR43155">
    <property type="entry name" value="CYCLIC DI-GMP PHOSPHODIESTERASE PA4108-RELATED"/>
    <property type="match status" value="1"/>
</dbReference>
<feature type="domain" description="HD-GYP" evidence="1">
    <location>
        <begin position="106"/>
        <end position="302"/>
    </location>
</feature>
<name>A0A7Y0HL20_9CLOT</name>
<organism evidence="2 3">
    <name type="scientific">Clostridium muellerianum</name>
    <dbReference type="NCBI Taxonomy" id="2716538"/>
    <lineage>
        <taxon>Bacteria</taxon>
        <taxon>Bacillati</taxon>
        <taxon>Bacillota</taxon>
        <taxon>Clostridia</taxon>
        <taxon>Eubacteriales</taxon>
        <taxon>Clostridiaceae</taxon>
        <taxon>Clostridium</taxon>
    </lineage>
</organism>
<protein>
    <submittedName>
        <fullName evidence="2">HD-GYP domain-containing protein</fullName>
    </submittedName>
</protein>
<dbReference type="InterPro" id="IPR003607">
    <property type="entry name" value="HD/PDEase_dom"/>
</dbReference>
<keyword evidence="3" id="KW-1185">Reference proteome</keyword>
<sequence length="353" mass="39942">MKLQLINNLNGDEILGKNIFTSDGRVLLKAGTKLNGSYIRKMLEMGIFYVYVEDERLADVNVEDEKVSQLKQTTLENMSKIMKSTSMVSDKKAMNDYIKVVEDLISYIQRDADINQSLYDIQTYSNITYVHSIDVCIMSTFIGTAMKLDSNSIKELGVAAILHDIGKIVLPKNVVNKEGNFTEEELKQFKEHPYLGAAILKKNLRISDAIVKAVQQHHERMDGKGYPYGMDGKSISRFARIITISDVYDTITNSREYKKTFTPNDAYELILAGSGTIFDKDIVKIFKKSFSVYPLGCCVKLSDGVEGYVVRQNENFPDRPVIRVIYDSETKKDVEPYEIDLVKSISLVITSIV</sequence>
<comment type="caution">
    <text evidence="2">The sequence shown here is derived from an EMBL/GenBank/DDBJ whole genome shotgun (WGS) entry which is preliminary data.</text>
</comment>
<reference evidence="2 3" key="2">
    <citation type="submission" date="2020-06" db="EMBL/GenBank/DDBJ databases">
        <title>Complete Genome Sequence of Clostridium muelleri sp. nov. P21T, an Acid-Alcohol Producing Acetogen Isolated from Old Hay.</title>
        <authorList>
            <person name="Duncan K.E."/>
            <person name="Tanner R.S."/>
        </authorList>
    </citation>
    <scope>NUCLEOTIDE SEQUENCE [LARGE SCALE GENOMIC DNA]</scope>
    <source>
        <strain evidence="2 3">P21</strain>
    </source>
</reference>
<dbReference type="NCBIfam" id="TIGR00277">
    <property type="entry name" value="HDIG"/>
    <property type="match status" value="1"/>
</dbReference>
<dbReference type="AlphaFoldDB" id="A0A7Y0HL20"/>
<reference evidence="2 3" key="1">
    <citation type="submission" date="2020-04" db="EMBL/GenBank/DDBJ databases">
        <authorList>
            <person name="Doyle D.A."/>
        </authorList>
    </citation>
    <scope>NUCLEOTIDE SEQUENCE [LARGE SCALE GENOMIC DNA]</scope>
    <source>
        <strain evidence="2 3">P21</strain>
    </source>
</reference>
<proteinExistence type="predicted"/>
<evidence type="ECO:0000313" key="2">
    <source>
        <dbReference type="EMBL" id="NMM61469.1"/>
    </source>
</evidence>
<dbReference type="Proteomes" id="UP000537131">
    <property type="component" value="Unassembled WGS sequence"/>
</dbReference>
<dbReference type="RefSeq" id="WP_169296073.1">
    <property type="nucleotide sequence ID" value="NZ_JABBNI010000004.1"/>
</dbReference>
<dbReference type="PROSITE" id="PS51832">
    <property type="entry name" value="HD_GYP"/>
    <property type="match status" value="1"/>
</dbReference>
<dbReference type="SMART" id="SM00471">
    <property type="entry name" value="HDc"/>
    <property type="match status" value="1"/>
</dbReference>
<dbReference type="EMBL" id="JABBNI010000004">
    <property type="protein sequence ID" value="NMM61469.1"/>
    <property type="molecule type" value="Genomic_DNA"/>
</dbReference>
<evidence type="ECO:0000313" key="3">
    <source>
        <dbReference type="Proteomes" id="UP000537131"/>
    </source>
</evidence>
<evidence type="ECO:0000259" key="1">
    <source>
        <dbReference type="PROSITE" id="PS51832"/>
    </source>
</evidence>
<dbReference type="PANTHER" id="PTHR43155:SF2">
    <property type="entry name" value="CYCLIC DI-GMP PHOSPHODIESTERASE PA4108"/>
    <property type="match status" value="1"/>
</dbReference>
<dbReference type="Pfam" id="PF13487">
    <property type="entry name" value="HD_5"/>
    <property type="match status" value="1"/>
</dbReference>
<accession>A0A7Y0HL20</accession>
<dbReference type="Gene3D" id="1.10.3210.10">
    <property type="entry name" value="Hypothetical protein af1432"/>
    <property type="match status" value="1"/>
</dbReference>
<gene>
    <name evidence="2" type="ORF">HBE96_01875</name>
</gene>
<dbReference type="CDD" id="cd00077">
    <property type="entry name" value="HDc"/>
    <property type="match status" value="1"/>
</dbReference>